<dbReference type="Gene3D" id="1.10.340.70">
    <property type="match status" value="1"/>
</dbReference>
<reference evidence="2" key="1">
    <citation type="submission" date="2021-03" db="EMBL/GenBank/DDBJ databases">
        <title>Draft genome sequence of rust myrtle Austropuccinia psidii MF-1, a brazilian biotype.</title>
        <authorList>
            <person name="Quecine M.C."/>
            <person name="Pachon D.M.R."/>
            <person name="Bonatelli M.L."/>
            <person name="Correr F.H."/>
            <person name="Franceschini L.M."/>
            <person name="Leite T.F."/>
            <person name="Margarido G.R.A."/>
            <person name="Almeida C.A."/>
            <person name="Ferrarezi J.A."/>
            <person name="Labate C.A."/>
        </authorList>
    </citation>
    <scope>NUCLEOTIDE SEQUENCE</scope>
    <source>
        <strain evidence="2">MF-1</strain>
    </source>
</reference>
<comment type="caution">
    <text evidence="2">The sequence shown here is derived from an EMBL/GenBank/DDBJ whole genome shotgun (WGS) entry which is preliminary data.</text>
</comment>
<dbReference type="AlphaFoldDB" id="A0A9Q3DTF3"/>
<dbReference type="InterPro" id="IPR041588">
    <property type="entry name" value="Integrase_H2C2"/>
</dbReference>
<name>A0A9Q3DTF3_9BASI</name>
<dbReference type="Proteomes" id="UP000765509">
    <property type="component" value="Unassembled WGS sequence"/>
</dbReference>
<dbReference type="EMBL" id="AVOT02020678">
    <property type="protein sequence ID" value="MBW0509014.1"/>
    <property type="molecule type" value="Genomic_DNA"/>
</dbReference>
<sequence length="225" mass="26421">MKAPNRHMLRWKIARQEYKGNMTIVHKAGNIHKNAEGLRRWEFPSTHANPSFVPANAEPQIPIEGINITDMGTEFFEEFGERYKQDNSCHIITSLLDIYFKIAALAKCLGDIWNKLNGNGRFSLFDGILYYWYKHTCVMVLCSRMLVKKILIEYHESMYSGHLSEDKKMERIKTCFWWPSWRKDVIDSCHSCYRRQKGNKATSERLGLIIHIQKPSTPWEVAYID</sequence>
<feature type="domain" description="Integrase zinc-binding" evidence="1">
    <location>
        <begin position="146"/>
        <end position="198"/>
    </location>
</feature>
<evidence type="ECO:0000313" key="3">
    <source>
        <dbReference type="Proteomes" id="UP000765509"/>
    </source>
</evidence>
<keyword evidence="3" id="KW-1185">Reference proteome</keyword>
<accession>A0A9Q3DTF3</accession>
<evidence type="ECO:0000313" key="2">
    <source>
        <dbReference type="EMBL" id="MBW0509014.1"/>
    </source>
</evidence>
<protein>
    <recommendedName>
        <fullName evidence="1">Integrase zinc-binding domain-containing protein</fullName>
    </recommendedName>
</protein>
<proteinExistence type="predicted"/>
<dbReference type="OrthoDB" id="8067401at2759"/>
<dbReference type="Pfam" id="PF17921">
    <property type="entry name" value="Integrase_H2C2"/>
    <property type="match status" value="1"/>
</dbReference>
<organism evidence="2 3">
    <name type="scientific">Austropuccinia psidii MF-1</name>
    <dbReference type="NCBI Taxonomy" id="1389203"/>
    <lineage>
        <taxon>Eukaryota</taxon>
        <taxon>Fungi</taxon>
        <taxon>Dikarya</taxon>
        <taxon>Basidiomycota</taxon>
        <taxon>Pucciniomycotina</taxon>
        <taxon>Pucciniomycetes</taxon>
        <taxon>Pucciniales</taxon>
        <taxon>Sphaerophragmiaceae</taxon>
        <taxon>Austropuccinia</taxon>
    </lineage>
</organism>
<evidence type="ECO:0000259" key="1">
    <source>
        <dbReference type="Pfam" id="PF17921"/>
    </source>
</evidence>
<gene>
    <name evidence="2" type="ORF">O181_048729</name>
</gene>